<evidence type="ECO:0000313" key="1">
    <source>
        <dbReference type="EnsemblMetazoa" id="AATE008005-PA.1"/>
    </source>
</evidence>
<reference evidence="1" key="1">
    <citation type="submission" date="2022-08" db="UniProtKB">
        <authorList>
            <consortium name="EnsemblMetazoa"/>
        </authorList>
    </citation>
    <scope>IDENTIFICATION</scope>
    <source>
        <strain evidence="1">EBRO</strain>
    </source>
</reference>
<sequence length="118" mass="12852">MFLLAGAGVLEPDLRHPLAQPRRQRYPLQVLPVRVAVHLEVSLQDVNLLLGERRADALRFVLSTAAATAVRVAAVLARARSVVDQLHVVRLAQDAVLADGELLAGRELPAARVTREAR</sequence>
<dbReference type="VEuPathDB" id="VectorBase:AATE008005"/>
<accession>A0A182IYM7</accession>
<protein>
    <submittedName>
        <fullName evidence="1">Uncharacterized protein</fullName>
    </submittedName>
</protein>
<proteinExistence type="predicted"/>
<dbReference type="EnsemblMetazoa" id="AATE008005-RA">
    <property type="protein sequence ID" value="AATE008005-PA.1"/>
    <property type="gene ID" value="AATE008005"/>
</dbReference>
<organism evidence="1">
    <name type="scientific">Anopheles atroparvus</name>
    <name type="common">European mosquito</name>
    <dbReference type="NCBI Taxonomy" id="41427"/>
    <lineage>
        <taxon>Eukaryota</taxon>
        <taxon>Metazoa</taxon>
        <taxon>Ecdysozoa</taxon>
        <taxon>Arthropoda</taxon>
        <taxon>Hexapoda</taxon>
        <taxon>Insecta</taxon>
        <taxon>Pterygota</taxon>
        <taxon>Neoptera</taxon>
        <taxon>Endopterygota</taxon>
        <taxon>Diptera</taxon>
        <taxon>Nematocera</taxon>
        <taxon>Culicoidea</taxon>
        <taxon>Culicidae</taxon>
        <taxon>Anophelinae</taxon>
        <taxon>Anopheles</taxon>
    </lineage>
</organism>
<dbReference type="AlphaFoldDB" id="A0A182IYM7"/>
<name>A0A182IYM7_ANOAO</name>